<dbReference type="SUPFAM" id="SSF53383">
    <property type="entry name" value="PLP-dependent transferases"/>
    <property type="match status" value="1"/>
</dbReference>
<evidence type="ECO:0000313" key="2">
    <source>
        <dbReference type="EMBL" id="NYH82322.1"/>
    </source>
</evidence>
<dbReference type="STRING" id="504797.SAMN05421678_105272"/>
<dbReference type="EMBL" id="JACBZA010000001">
    <property type="protein sequence ID" value="NYH82322.1"/>
    <property type="molecule type" value="Genomic_DNA"/>
</dbReference>
<dbReference type="InterPro" id="IPR011340">
    <property type="entry name" value="Cys_dSase-rel"/>
</dbReference>
<sequence>MAYDAPTAHGDHNAEPAYDIDGIRAAYPALADGHAYLDGAGGTQVPQPVIEAIADAYRQGISNVGGASATSRRSDGIVAECRRAVADLVGGEPEGVVLGPSMTALTYRLADALARQWGPGEEVVVSRLDHDANVRPWVQAAERAGATVRWAEVDAATGELPVEQYDDLLGARTRLVAVTGASNLVGTRPDVAAIAARAHAVGALVHVDGVHSTPHVGADVRALGADFYATSAYKWSGPHLAAVVADPVALDGVRPDRLLPAPEEAPGRFERGTLPFADLAGAVAAVDHLAGLDAGAAGSRRARVLASMAAVEAYETELFGYLLGSLDAMAHVTTYGKAARRTPTAYFTVAGHTPREVAEHLADRRVNVSNGSNYAWELAGVLGLRDSGGAVRASLAHYTDRSDVDRLLEGVADLARPGADHRA</sequence>
<dbReference type="Gene3D" id="3.40.640.10">
    <property type="entry name" value="Type I PLP-dependent aspartate aminotransferase-like (Major domain)"/>
    <property type="match status" value="1"/>
</dbReference>
<reference evidence="3 4" key="1">
    <citation type="submission" date="2016-10" db="EMBL/GenBank/DDBJ databases">
        <authorList>
            <person name="de Groot N.N."/>
        </authorList>
    </citation>
    <scope>NUCLEOTIDE SEQUENCE [LARGE SCALE GENOMIC DNA]</scope>
    <source>
        <strain evidence="3 4">CPCC 202808</strain>
    </source>
</reference>
<dbReference type="EMBL" id="FOOI01000005">
    <property type="protein sequence ID" value="SFG36740.1"/>
    <property type="molecule type" value="Genomic_DNA"/>
</dbReference>
<name>A0A1I2R8G5_9ACTN</name>
<evidence type="ECO:0000313" key="5">
    <source>
        <dbReference type="Proteomes" id="UP000533017"/>
    </source>
</evidence>
<evidence type="ECO:0000313" key="4">
    <source>
        <dbReference type="Proteomes" id="UP000199052"/>
    </source>
</evidence>
<gene>
    <name evidence="2" type="ORF">FHR37_001173</name>
    <name evidence="3" type="ORF">SAMN05421678_105272</name>
</gene>
<keyword evidence="5" id="KW-1185">Reference proteome</keyword>
<dbReference type="AlphaFoldDB" id="A0A1I2R8G5"/>
<evidence type="ECO:0000259" key="1">
    <source>
        <dbReference type="Pfam" id="PF00266"/>
    </source>
</evidence>
<dbReference type="Pfam" id="PF00266">
    <property type="entry name" value="Aminotran_5"/>
    <property type="match status" value="1"/>
</dbReference>
<dbReference type="PANTHER" id="PTHR43586">
    <property type="entry name" value="CYSTEINE DESULFURASE"/>
    <property type="match status" value="1"/>
</dbReference>
<dbReference type="InterPro" id="IPR000192">
    <property type="entry name" value="Aminotrans_V_dom"/>
</dbReference>
<proteinExistence type="predicted"/>
<feature type="domain" description="Aminotransferase class V" evidence="1">
    <location>
        <begin position="36"/>
        <end position="407"/>
    </location>
</feature>
<dbReference type="Proteomes" id="UP000199052">
    <property type="component" value="Unassembled WGS sequence"/>
</dbReference>
<dbReference type="PANTHER" id="PTHR43586:SF21">
    <property type="entry name" value="PYRIDOXAL PHOSPHATE (PLP)-DEPENDENT ASPARTATE AMINOTRANSFERASE SUPERFAMILY"/>
    <property type="match status" value="1"/>
</dbReference>
<evidence type="ECO:0000313" key="3">
    <source>
        <dbReference type="EMBL" id="SFG36740.1"/>
    </source>
</evidence>
<reference evidence="2 5" key="2">
    <citation type="submission" date="2020-07" db="EMBL/GenBank/DDBJ databases">
        <title>Sequencing the genomes of 1000 actinobacteria strains.</title>
        <authorList>
            <person name="Klenk H.-P."/>
        </authorList>
    </citation>
    <scope>NUCLEOTIDE SEQUENCE [LARGE SCALE GENOMIC DNA]</scope>
    <source>
        <strain evidence="2 5">DSM 45117</strain>
    </source>
</reference>
<dbReference type="NCBIfam" id="TIGR01976">
    <property type="entry name" value="am_tr_V_VC1184"/>
    <property type="match status" value="1"/>
</dbReference>
<dbReference type="InterPro" id="IPR015422">
    <property type="entry name" value="PyrdxlP-dep_Trfase_small"/>
</dbReference>
<dbReference type="Proteomes" id="UP000533017">
    <property type="component" value="Unassembled WGS sequence"/>
</dbReference>
<protein>
    <submittedName>
        <fullName evidence="2">Cysteine desulfurase family protein (TIGR01976 family)</fullName>
    </submittedName>
    <submittedName>
        <fullName evidence="3">Cysteine desulfurase family protein, VC1184 subfamily</fullName>
    </submittedName>
</protein>
<dbReference type="RefSeq" id="WP_202818036.1">
    <property type="nucleotide sequence ID" value="NZ_FOOI01000005.1"/>
</dbReference>
<organism evidence="3 4">
    <name type="scientific">Actinopolymorpha cephalotaxi</name>
    <dbReference type="NCBI Taxonomy" id="504797"/>
    <lineage>
        <taxon>Bacteria</taxon>
        <taxon>Bacillati</taxon>
        <taxon>Actinomycetota</taxon>
        <taxon>Actinomycetes</taxon>
        <taxon>Propionibacteriales</taxon>
        <taxon>Actinopolymorphaceae</taxon>
        <taxon>Actinopolymorpha</taxon>
    </lineage>
</organism>
<dbReference type="InterPro" id="IPR015421">
    <property type="entry name" value="PyrdxlP-dep_Trfase_major"/>
</dbReference>
<dbReference type="InterPro" id="IPR015424">
    <property type="entry name" value="PyrdxlP-dep_Trfase"/>
</dbReference>
<dbReference type="Gene3D" id="3.90.1150.10">
    <property type="entry name" value="Aspartate Aminotransferase, domain 1"/>
    <property type="match status" value="1"/>
</dbReference>
<accession>A0A1I2R8G5</accession>